<evidence type="ECO:0000313" key="7">
    <source>
        <dbReference type="EMBL" id="KAK7513143.1"/>
    </source>
</evidence>
<comment type="caution">
    <text evidence="7">The sequence shown here is derived from an EMBL/GenBank/DDBJ whole genome shotgun (WGS) entry which is preliminary data.</text>
</comment>
<feature type="compositionally biased region" description="Acidic residues" evidence="4">
    <location>
        <begin position="240"/>
        <end position="261"/>
    </location>
</feature>
<keyword evidence="8" id="KW-1185">Reference proteome</keyword>
<dbReference type="EMBL" id="JBBPHU010000010">
    <property type="protein sequence ID" value="KAK7513143.1"/>
    <property type="molecule type" value="Genomic_DNA"/>
</dbReference>
<comment type="similarity">
    <text evidence="2">Belongs to the rad21 family.</text>
</comment>
<comment type="subcellular location">
    <subcellularLocation>
        <location evidence="1">Nucleus</location>
    </subcellularLocation>
</comment>
<evidence type="ECO:0000256" key="3">
    <source>
        <dbReference type="ARBA" id="ARBA00023242"/>
    </source>
</evidence>
<dbReference type="InterPro" id="IPR023093">
    <property type="entry name" value="ScpA-like_C"/>
</dbReference>
<sequence>MFYSDKLLSKTGPLARVWLAANLERKLSKSNILQSNIESHVNTIVESGQAPMALRLSGQLLLGVVRIYSRKARYLLDDCNEALMKIKLAFRPGNVDLPANQVQAVNPASLTLPDVLTEMDLLAPMPDPSLLLSQEPEIETGRRDPTLLDPPSQYLLDTQDRQAQETLQLGDDDLYLDISEGPEITMDKSIEVGRDAPPPRDLEDEMAATPKPLEDDGVELDFGDEPDMTTTQLGRRLSLGDDDVAMGGMDEELPPSDDMQQEEGARLQQEGSRAATPAEEEPAPDAQEENRQRDSASPLSSARSSVARELEETFHFDQEATAVEPEEEFVTQAQRAKRRKVISADAETELSNSQFKALQNDRSQILKPASFLPRDPALLALMNMQKSGGFVSSILGDGRSQGWAPELRGILSLEVVRRSRDLKRKRDEPAAVAGVEEGENVPQLEIPDESAIDFSVAPVDVGGDTTLDIQQEQAGEPERAASVEPIREDEEEEPMSPLPGDNFDETTMPLLHPADSGPVSVGTRHAVHLLREKFGAEAESSPNKRQQRSVLFQDMLPERSTTRADATKMFFECLVLATKDAIKVEQKTGELGAPIRVRAKRGLWGDWAEMSAGGEIASQAQTGEEGRAGSSAGAATGAQGIAAAMGL</sequence>
<feature type="region of interest" description="Disordered" evidence="4">
    <location>
        <begin position="185"/>
        <end position="337"/>
    </location>
</feature>
<evidence type="ECO:0000259" key="6">
    <source>
        <dbReference type="Pfam" id="PF04825"/>
    </source>
</evidence>
<accession>A0ABR1KEG5</accession>
<dbReference type="InterPro" id="IPR006909">
    <property type="entry name" value="Rad21/Rec8_C_eu"/>
</dbReference>
<dbReference type="Gene3D" id="1.10.10.580">
    <property type="entry name" value="Structural maintenance of chromosome 1. Chain E"/>
    <property type="match status" value="1"/>
</dbReference>
<feature type="compositionally biased region" description="Acidic residues" evidence="4">
    <location>
        <begin position="278"/>
        <end position="287"/>
    </location>
</feature>
<dbReference type="InterPro" id="IPR036390">
    <property type="entry name" value="WH_DNA-bd_sf"/>
</dbReference>
<dbReference type="CDD" id="cd21788">
    <property type="entry name" value="Rad21_Rec8_M_SpRad21p-like"/>
    <property type="match status" value="1"/>
</dbReference>
<dbReference type="InterPro" id="IPR039781">
    <property type="entry name" value="Rad21/Rec8-like"/>
</dbReference>
<proteinExistence type="inferred from homology"/>
<evidence type="ECO:0000256" key="4">
    <source>
        <dbReference type="SAM" id="MobiDB-lite"/>
    </source>
</evidence>
<dbReference type="Pfam" id="PF04824">
    <property type="entry name" value="Rad21_Rec8"/>
    <property type="match status" value="1"/>
</dbReference>
<name>A0ABR1KEG5_9PEZI</name>
<feature type="compositionally biased region" description="Low complexity" evidence="4">
    <location>
        <begin position="295"/>
        <end position="305"/>
    </location>
</feature>
<dbReference type="Proteomes" id="UP001363622">
    <property type="component" value="Unassembled WGS sequence"/>
</dbReference>
<gene>
    <name evidence="7" type="ORF">IWZ03DRAFT_47082</name>
</gene>
<reference evidence="7 8" key="1">
    <citation type="submission" date="2024-04" db="EMBL/GenBank/DDBJ databases">
        <title>Phyllosticta paracitricarpa is synonymous to the EU quarantine fungus P. citricarpa based on phylogenomic analyses.</title>
        <authorList>
            <consortium name="Lawrence Berkeley National Laboratory"/>
            <person name="Van Ingen-Buijs V.A."/>
            <person name="Van Westerhoven A.C."/>
            <person name="Haridas S."/>
            <person name="Skiadas P."/>
            <person name="Martin F."/>
            <person name="Groenewald J.Z."/>
            <person name="Crous P.W."/>
            <person name="Seidl M.F."/>
        </authorList>
    </citation>
    <scope>NUCLEOTIDE SEQUENCE [LARGE SCALE GENOMIC DNA]</scope>
    <source>
        <strain evidence="7 8">CBS 123371</strain>
    </source>
</reference>
<feature type="domain" description="Rad21/Rec8-like protein C-terminal eukaryotic" evidence="5">
    <location>
        <begin position="549"/>
        <end position="587"/>
    </location>
</feature>
<dbReference type="PANTHER" id="PTHR12585">
    <property type="entry name" value="SCC1 / RAD21 FAMILY MEMBER"/>
    <property type="match status" value="1"/>
</dbReference>
<feature type="domain" description="Rad21/Rec8-like protein N-terminal" evidence="6">
    <location>
        <begin position="1"/>
        <end position="103"/>
    </location>
</feature>
<keyword evidence="3" id="KW-0539">Nucleus</keyword>
<feature type="compositionally biased region" description="Basic and acidic residues" evidence="4">
    <location>
        <begin position="185"/>
        <end position="201"/>
    </location>
</feature>
<dbReference type="SUPFAM" id="SSF46785">
    <property type="entry name" value="Winged helix' DNA-binding domain"/>
    <property type="match status" value="1"/>
</dbReference>
<evidence type="ECO:0000256" key="2">
    <source>
        <dbReference type="ARBA" id="ARBA00009870"/>
    </source>
</evidence>
<evidence type="ECO:0000256" key="1">
    <source>
        <dbReference type="ARBA" id="ARBA00004123"/>
    </source>
</evidence>
<evidence type="ECO:0000313" key="8">
    <source>
        <dbReference type="Proteomes" id="UP001363622"/>
    </source>
</evidence>
<feature type="region of interest" description="Disordered" evidence="4">
    <location>
        <begin position="470"/>
        <end position="496"/>
    </location>
</feature>
<protein>
    <submittedName>
        <fullName evidence="7">Rec8 like protein-domain-containing protein</fullName>
    </submittedName>
</protein>
<feature type="compositionally biased region" description="Basic and acidic residues" evidence="4">
    <location>
        <begin position="306"/>
        <end position="318"/>
    </location>
</feature>
<feature type="compositionally biased region" description="Acidic residues" evidence="4">
    <location>
        <begin position="215"/>
        <end position="227"/>
    </location>
</feature>
<dbReference type="InterPro" id="IPR006910">
    <property type="entry name" value="Rad21_Rec8_N"/>
</dbReference>
<dbReference type="PANTHER" id="PTHR12585:SF69">
    <property type="entry name" value="FI11703P"/>
    <property type="match status" value="1"/>
</dbReference>
<evidence type="ECO:0000259" key="5">
    <source>
        <dbReference type="Pfam" id="PF04824"/>
    </source>
</evidence>
<organism evidence="7 8">
    <name type="scientific">Phyllosticta citriasiana</name>
    <dbReference type="NCBI Taxonomy" id="595635"/>
    <lineage>
        <taxon>Eukaryota</taxon>
        <taxon>Fungi</taxon>
        <taxon>Dikarya</taxon>
        <taxon>Ascomycota</taxon>
        <taxon>Pezizomycotina</taxon>
        <taxon>Dothideomycetes</taxon>
        <taxon>Dothideomycetes incertae sedis</taxon>
        <taxon>Botryosphaeriales</taxon>
        <taxon>Phyllostictaceae</taxon>
        <taxon>Phyllosticta</taxon>
    </lineage>
</organism>
<dbReference type="Pfam" id="PF04825">
    <property type="entry name" value="Rad21_Rec8_N"/>
    <property type="match status" value="1"/>
</dbReference>